<dbReference type="Gene3D" id="3.40.50.1820">
    <property type="entry name" value="alpha/beta hydrolase"/>
    <property type="match status" value="1"/>
</dbReference>
<dbReference type="GO" id="GO:0008236">
    <property type="term" value="F:serine-type peptidase activity"/>
    <property type="evidence" value="ECO:0007669"/>
    <property type="project" value="InterPro"/>
</dbReference>
<accession>A0A545TA07</accession>
<organism evidence="3 4">
    <name type="scientific">Aliikangiella marina</name>
    <dbReference type="NCBI Taxonomy" id="1712262"/>
    <lineage>
        <taxon>Bacteria</taxon>
        <taxon>Pseudomonadati</taxon>
        <taxon>Pseudomonadota</taxon>
        <taxon>Gammaproteobacteria</taxon>
        <taxon>Oceanospirillales</taxon>
        <taxon>Pleioneaceae</taxon>
        <taxon>Aliikangiella</taxon>
    </lineage>
</organism>
<dbReference type="Pfam" id="PF00326">
    <property type="entry name" value="Peptidase_S9"/>
    <property type="match status" value="1"/>
</dbReference>
<keyword evidence="4" id="KW-1185">Reference proteome</keyword>
<dbReference type="GO" id="GO:0008239">
    <property type="term" value="F:dipeptidyl-peptidase activity"/>
    <property type="evidence" value="ECO:0007669"/>
    <property type="project" value="TreeGrafter"/>
</dbReference>
<protein>
    <submittedName>
        <fullName evidence="3">S9 family peptidase</fullName>
    </submittedName>
</protein>
<dbReference type="SUPFAM" id="SSF53474">
    <property type="entry name" value="alpha/beta-Hydrolases"/>
    <property type="match status" value="1"/>
</dbReference>
<feature type="domain" description="Dipeptidylpeptidase IV N-terminal" evidence="2">
    <location>
        <begin position="126"/>
        <end position="448"/>
    </location>
</feature>
<gene>
    <name evidence="3" type="ORF">FLL45_14420</name>
</gene>
<dbReference type="PANTHER" id="PTHR11731:SF193">
    <property type="entry name" value="DIPEPTIDYL PEPTIDASE 9"/>
    <property type="match status" value="1"/>
</dbReference>
<reference evidence="3 4" key="1">
    <citation type="submission" date="2019-06" db="EMBL/GenBank/DDBJ databases">
        <title>Draft genome of Aliikangiella marina GYP-15.</title>
        <authorList>
            <person name="Wang G."/>
        </authorList>
    </citation>
    <scope>NUCLEOTIDE SEQUENCE [LARGE SCALE GENOMIC DNA]</scope>
    <source>
        <strain evidence="3 4">GYP-15</strain>
    </source>
</reference>
<evidence type="ECO:0000313" key="3">
    <source>
        <dbReference type="EMBL" id="TQV74049.1"/>
    </source>
</evidence>
<dbReference type="EMBL" id="VIKR01000003">
    <property type="protein sequence ID" value="TQV74049.1"/>
    <property type="molecule type" value="Genomic_DNA"/>
</dbReference>
<evidence type="ECO:0000259" key="1">
    <source>
        <dbReference type="Pfam" id="PF00326"/>
    </source>
</evidence>
<dbReference type="OrthoDB" id="1094230at2"/>
<dbReference type="Proteomes" id="UP000317839">
    <property type="component" value="Unassembled WGS sequence"/>
</dbReference>
<dbReference type="InterPro" id="IPR001375">
    <property type="entry name" value="Peptidase_S9_cat"/>
</dbReference>
<dbReference type="RefSeq" id="WP_142942757.1">
    <property type="nucleotide sequence ID" value="NZ_VIKR01000003.1"/>
</dbReference>
<proteinExistence type="predicted"/>
<name>A0A545TA07_9GAMM</name>
<dbReference type="Pfam" id="PF00930">
    <property type="entry name" value="DPPIV_N"/>
    <property type="match status" value="1"/>
</dbReference>
<dbReference type="Gene3D" id="2.140.10.30">
    <property type="entry name" value="Dipeptidylpeptidase IV, N-terminal domain"/>
    <property type="match status" value="1"/>
</dbReference>
<dbReference type="PANTHER" id="PTHR11731">
    <property type="entry name" value="PROTEASE FAMILY S9B,C DIPEPTIDYL-PEPTIDASE IV-RELATED"/>
    <property type="match status" value="1"/>
</dbReference>
<dbReference type="SUPFAM" id="SSF82171">
    <property type="entry name" value="DPP6 N-terminal domain-like"/>
    <property type="match status" value="1"/>
</dbReference>
<evidence type="ECO:0000313" key="4">
    <source>
        <dbReference type="Proteomes" id="UP000317839"/>
    </source>
</evidence>
<dbReference type="GO" id="GO:0006508">
    <property type="term" value="P:proteolysis"/>
    <property type="evidence" value="ECO:0007669"/>
    <property type="project" value="InterPro"/>
</dbReference>
<dbReference type="AlphaFoldDB" id="A0A545TA07"/>
<evidence type="ECO:0000259" key="2">
    <source>
        <dbReference type="Pfam" id="PF00930"/>
    </source>
</evidence>
<dbReference type="InterPro" id="IPR029058">
    <property type="entry name" value="AB_hydrolase_fold"/>
</dbReference>
<comment type="caution">
    <text evidence="3">The sequence shown here is derived from an EMBL/GenBank/DDBJ whole genome shotgun (WGS) entry which is preliminary data.</text>
</comment>
<sequence length="736" mass="84825">MIRLFACLVIITITFTIPVSAKKLTIERLFASPSLSGPSVRGLKISPDGTRVTFLKGKESDHERLDLWEYHIASGETRLLFDSDDLHSGNEALSDEEKARRERMRLSGSGIVSYQWSKDGTALLFPLAGDVYYYKVGDKKARKVVSTPEFETDVKFSPKANYISYIREQNLYVLDLQSGKETAITQDGGGPIKYGMAEFVAQEEMKRMTGYWWSGDESKIAFTKVDESPVEEVTRSEIYADDIKMIKQRYPFAGKNNVVIELAVIELDSNKVTWVDLGKNNDIYLPRVKWTNDSNQLSFQWQSRDQKTLRLNIFDTKTKKQKRLIEETSNTWINLHDDLYFLTNDNFIWTSERDNFKHIYLFDKTGKQLKQLTRGDWVVDKVENIDQKRGLVYFTGRKDTPLERHLYSVSINTGDIKKITSRSGFHTITFAGDSQTYINNFSSINTPPQVSLHKSTGERLAWLSENKVDDNHPLADYKNDLITPEFGTFTTDDNTKLYYRLYKPSNFDDSKKYPVFIYLYGGPIAQTVTNRWGNLYLTYMAQQGYVVFTVDNRGSNYRGKAFEDPLYRAMGKIEVKDQVAGVKFLRTFPWVDKEKIGVHGHSYGGYMTLMAMFQAPEYFKAGVSGAPVTDWALYDTHYTERYMGTPQEDPQAYEESSVFPYATNLVGPLLIYHGMADDNVLFKNSTKLYKVLQDNNIQFMTMDYPGKKHSIRGKKTRMHRATMIRNFFDLHFGIKR</sequence>
<dbReference type="InterPro" id="IPR002469">
    <property type="entry name" value="Peptidase_S9B_N"/>
</dbReference>
<dbReference type="InterPro" id="IPR050278">
    <property type="entry name" value="Serine_Prot_S9B/DPPIV"/>
</dbReference>
<feature type="domain" description="Peptidase S9 prolyl oligopeptidase catalytic" evidence="1">
    <location>
        <begin position="537"/>
        <end position="733"/>
    </location>
</feature>